<dbReference type="Proteomes" id="UP000001887">
    <property type="component" value="Chromosome"/>
</dbReference>
<dbReference type="HOGENOM" id="CLU_068878_1_1_0"/>
<keyword evidence="1" id="KW-0812">Transmembrane</keyword>
<feature type="transmembrane region" description="Helical" evidence="1">
    <location>
        <begin position="35"/>
        <end position="58"/>
    </location>
</feature>
<feature type="transmembrane region" description="Helical" evidence="1">
    <location>
        <begin position="100"/>
        <end position="121"/>
    </location>
</feature>
<evidence type="ECO:0000313" key="2">
    <source>
        <dbReference type="EMBL" id="ADB16619.1"/>
    </source>
</evidence>
<dbReference type="AlphaFoldDB" id="D2R0M1"/>
<evidence type="ECO:0000313" key="3">
    <source>
        <dbReference type="Proteomes" id="UP000001887"/>
    </source>
</evidence>
<keyword evidence="1" id="KW-0472">Membrane</keyword>
<dbReference type="Pfam" id="PF04657">
    <property type="entry name" value="DMT_YdcZ"/>
    <property type="match status" value="1"/>
</dbReference>
<evidence type="ECO:0000256" key="1">
    <source>
        <dbReference type="SAM" id="Phobius"/>
    </source>
</evidence>
<dbReference type="PANTHER" id="PTHR34821:SF2">
    <property type="entry name" value="INNER MEMBRANE PROTEIN YDCZ"/>
    <property type="match status" value="1"/>
</dbReference>
<feature type="transmembrane region" description="Helical" evidence="1">
    <location>
        <begin position="70"/>
        <end position="94"/>
    </location>
</feature>
<evidence type="ECO:0008006" key="4">
    <source>
        <dbReference type="Google" id="ProtNLM"/>
    </source>
</evidence>
<protein>
    <recommendedName>
        <fullName evidence="4">DMT family transporter</fullName>
    </recommendedName>
</protein>
<proteinExistence type="predicted"/>
<organism evidence="2 3">
    <name type="scientific">Pirellula staleyi (strain ATCC 27377 / DSM 6068 / ICPB 4128)</name>
    <name type="common">Pirella staleyi</name>
    <dbReference type="NCBI Taxonomy" id="530564"/>
    <lineage>
        <taxon>Bacteria</taxon>
        <taxon>Pseudomonadati</taxon>
        <taxon>Planctomycetota</taxon>
        <taxon>Planctomycetia</taxon>
        <taxon>Pirellulales</taxon>
        <taxon>Pirellulaceae</taxon>
        <taxon>Pirellula</taxon>
    </lineage>
</organism>
<keyword evidence="3" id="KW-1185">Reference proteome</keyword>
<dbReference type="EMBL" id="CP001848">
    <property type="protein sequence ID" value="ADB16619.1"/>
    <property type="molecule type" value="Genomic_DNA"/>
</dbReference>
<keyword evidence="1" id="KW-1133">Transmembrane helix</keyword>
<dbReference type="PANTHER" id="PTHR34821">
    <property type="entry name" value="INNER MEMBRANE PROTEIN YDCZ"/>
    <property type="match status" value="1"/>
</dbReference>
<dbReference type="InterPro" id="IPR006750">
    <property type="entry name" value="YdcZ"/>
</dbReference>
<accession>D2R0M1</accession>
<reference evidence="2 3" key="1">
    <citation type="journal article" date="2009" name="Stand. Genomic Sci.">
        <title>Complete genome sequence of Pirellula staleyi type strain (ATCC 27377).</title>
        <authorList>
            <person name="Clum A."/>
            <person name="Tindall B.J."/>
            <person name="Sikorski J."/>
            <person name="Ivanova N."/>
            <person name="Mavrommatis K."/>
            <person name="Lucas S."/>
            <person name="Glavina del Rio T."/>
            <person name="Nolan M."/>
            <person name="Chen F."/>
            <person name="Tice H."/>
            <person name="Pitluck S."/>
            <person name="Cheng J.F."/>
            <person name="Chertkov O."/>
            <person name="Brettin T."/>
            <person name="Han C."/>
            <person name="Detter J.C."/>
            <person name="Kuske C."/>
            <person name="Bruce D."/>
            <person name="Goodwin L."/>
            <person name="Ovchinikova G."/>
            <person name="Pati A."/>
            <person name="Mikhailova N."/>
            <person name="Chen A."/>
            <person name="Palaniappan K."/>
            <person name="Land M."/>
            <person name="Hauser L."/>
            <person name="Chang Y.J."/>
            <person name="Jeffries C.D."/>
            <person name="Chain P."/>
            <person name="Rohde M."/>
            <person name="Goker M."/>
            <person name="Bristow J."/>
            <person name="Eisen J.A."/>
            <person name="Markowitz V."/>
            <person name="Hugenholtz P."/>
            <person name="Kyrpides N.C."/>
            <person name="Klenk H.P."/>
            <person name="Lapidus A."/>
        </authorList>
    </citation>
    <scope>NUCLEOTIDE SEQUENCE [LARGE SCALE GENOMIC DNA]</scope>
    <source>
        <strain evidence="3">ATCC 27377 / DSM 6068 / ICPB 4128</strain>
    </source>
</reference>
<gene>
    <name evidence="2" type="ordered locus">Psta_1945</name>
</gene>
<dbReference type="STRING" id="530564.Psta_1945"/>
<sequence precursor="true">MSQWLLIVSALVAGLLIPLQVRVNASLGKELNHPAMAGLMSFIVGTAVMLAVCAMLIAGSKASAPDVKQMAGFPIWIWAGGLLGAIFVTSNIVLAPRLGTSVMICSIVAGQLIGSITIDHFGLIGAKTIPISIPRIIGAVMLISAVLIIQFGDQWTRKQAANSSAALSSGNSGSAGGN</sequence>
<dbReference type="GO" id="GO:0005886">
    <property type="term" value="C:plasma membrane"/>
    <property type="evidence" value="ECO:0007669"/>
    <property type="project" value="TreeGrafter"/>
</dbReference>
<feature type="transmembrane region" description="Helical" evidence="1">
    <location>
        <begin position="133"/>
        <end position="152"/>
    </location>
</feature>
<name>D2R0M1_PIRSD</name>
<dbReference type="eggNOG" id="COG3238">
    <property type="taxonomic scope" value="Bacteria"/>
</dbReference>
<dbReference type="KEGG" id="psl:Psta_1945"/>
<dbReference type="OrthoDB" id="7864805at2"/>